<evidence type="ECO:0000313" key="1">
    <source>
        <dbReference type="EMBL" id="UPL13619.1"/>
    </source>
</evidence>
<gene>
    <name evidence="1" type="ORF">KV396_03675</name>
</gene>
<keyword evidence="2" id="KW-1185">Reference proteome</keyword>
<dbReference type="EMBL" id="CP078077">
    <property type="protein sequence ID" value="UPL13619.1"/>
    <property type="molecule type" value="Genomic_DNA"/>
</dbReference>
<dbReference type="RefSeq" id="WP_247956857.1">
    <property type="nucleotide sequence ID" value="NZ_CP078077.1"/>
</dbReference>
<dbReference type="Proteomes" id="UP000831963">
    <property type="component" value="Chromosome"/>
</dbReference>
<proteinExistence type="predicted"/>
<name>A0ABY4IM12_9MICO</name>
<accession>A0ABY4IM12</accession>
<organism evidence="1 2">
    <name type="scientific">Microbacterium galbinum</name>
    <dbReference type="NCBI Taxonomy" id="2851646"/>
    <lineage>
        <taxon>Bacteria</taxon>
        <taxon>Bacillati</taxon>
        <taxon>Actinomycetota</taxon>
        <taxon>Actinomycetes</taxon>
        <taxon>Micrococcales</taxon>
        <taxon>Microbacteriaceae</taxon>
        <taxon>Microbacterium</taxon>
    </lineage>
</organism>
<sequence>MSGRAVWVSAPHGSVAGYEAGCRTRAMCPMGPDSDILTCAEAALRRRGDYRLARMPLDQPVPRSGDVDEVVVSPGGVREVHGTPWGYARGCRDPQSCPNRRLGAVTCAESRRRYVHDYVSRRAAGEGAPIDHGTPNGYFMGCRDRRLCPRGDDGISCAEARAEHRRSLARAAGVAPRAETLDSGAAAARIRDLRSRGWSLRRIAAATGCGRTTIAELAVEDGPVRRRVTADTLQRILGVAAG</sequence>
<evidence type="ECO:0000313" key="2">
    <source>
        <dbReference type="Proteomes" id="UP000831963"/>
    </source>
</evidence>
<reference evidence="1 2" key="1">
    <citation type="submission" date="2021-06" db="EMBL/GenBank/DDBJ databases">
        <title>Genome-based taxonomic framework of Microbacterium strains isolated from marine environment, the description of four new species and reclassification of four preexisting species.</title>
        <authorList>
            <person name="Lee S.D."/>
            <person name="Kim S.-M."/>
            <person name="Byeon Y.-S."/>
            <person name="Yang H.L."/>
            <person name="Kim I.S."/>
        </authorList>
    </citation>
    <scope>NUCLEOTIDE SEQUENCE [LARGE SCALE GENOMIC DNA]</scope>
    <source>
        <strain evidence="1 2">SSW1-36</strain>
    </source>
</reference>
<protein>
    <submittedName>
        <fullName evidence="1">Helix-turn-helix domain-containing protein</fullName>
    </submittedName>
</protein>